<proteinExistence type="predicted"/>
<accession>A0AAD8Y7B0</accession>
<organism evidence="1 2">
    <name type="scientific">Skeletonema marinoi</name>
    <dbReference type="NCBI Taxonomy" id="267567"/>
    <lineage>
        <taxon>Eukaryota</taxon>
        <taxon>Sar</taxon>
        <taxon>Stramenopiles</taxon>
        <taxon>Ochrophyta</taxon>
        <taxon>Bacillariophyta</taxon>
        <taxon>Coscinodiscophyceae</taxon>
        <taxon>Thalassiosirophycidae</taxon>
        <taxon>Thalassiosirales</taxon>
        <taxon>Skeletonemataceae</taxon>
        <taxon>Skeletonema</taxon>
        <taxon>Skeletonema marinoi-dohrnii complex</taxon>
    </lineage>
</organism>
<gene>
    <name evidence="1" type="ORF">QTG54_008336</name>
</gene>
<dbReference type="AlphaFoldDB" id="A0AAD8Y7B0"/>
<dbReference type="EMBL" id="JATAAI010000014">
    <property type="protein sequence ID" value="KAK1741084.1"/>
    <property type="molecule type" value="Genomic_DNA"/>
</dbReference>
<dbReference type="Proteomes" id="UP001224775">
    <property type="component" value="Unassembled WGS sequence"/>
</dbReference>
<name>A0AAD8Y7B0_9STRA</name>
<evidence type="ECO:0000313" key="1">
    <source>
        <dbReference type="EMBL" id="KAK1741084.1"/>
    </source>
</evidence>
<protein>
    <submittedName>
        <fullName evidence="1">Uncharacterized protein</fullName>
    </submittedName>
</protein>
<evidence type="ECO:0000313" key="2">
    <source>
        <dbReference type="Proteomes" id="UP001224775"/>
    </source>
</evidence>
<sequence>MKGLLTTLRSFYLAKEATKQRIAAVTTDYAPSIADDYSEQLSDVVYSDRWRDAQKDETNCPWTILESTRTASTRCDVQLLFQRLIARIPFSYVHFNDGEILAMKRSTGRTDRGMQILSKELQHSMLKAFKRERPGLVFGLPCSLEFKDASEFAARTLQNHNSSVERTLATVFINSNYQDSKEVLVEYLKRNPDRNVHMVVSNIANMTSFDENTGLRRLKSITRVPPTNAFQWVTQHISIGQNIIYQVTLL</sequence>
<comment type="caution">
    <text evidence="1">The sequence shown here is derived from an EMBL/GenBank/DDBJ whole genome shotgun (WGS) entry which is preliminary data.</text>
</comment>
<keyword evidence="2" id="KW-1185">Reference proteome</keyword>
<reference evidence="1" key="1">
    <citation type="submission" date="2023-06" db="EMBL/GenBank/DDBJ databases">
        <title>Survivors Of The Sea: Transcriptome response of Skeletonema marinoi to long-term dormancy.</title>
        <authorList>
            <person name="Pinder M.I.M."/>
            <person name="Kourtchenko O."/>
            <person name="Robertson E.K."/>
            <person name="Larsson T."/>
            <person name="Maumus F."/>
            <person name="Osuna-Cruz C.M."/>
            <person name="Vancaester E."/>
            <person name="Stenow R."/>
            <person name="Vandepoele K."/>
            <person name="Ploug H."/>
            <person name="Bruchert V."/>
            <person name="Godhe A."/>
            <person name="Topel M."/>
        </authorList>
    </citation>
    <scope>NUCLEOTIDE SEQUENCE</scope>
    <source>
        <strain evidence="1">R05AC</strain>
    </source>
</reference>